<evidence type="ECO:0000313" key="1">
    <source>
        <dbReference type="EMBL" id="MBV4484620.1"/>
    </source>
</evidence>
<dbReference type="RefSeq" id="WP_217847126.1">
    <property type="nucleotide sequence ID" value="NZ_JABWQP020000001.1"/>
</dbReference>
<dbReference type="AlphaFoldDB" id="A0A9E2SHC2"/>
<comment type="caution">
    <text evidence="1">The sequence shown here is derived from an EMBL/GenBank/DDBJ whole genome shotgun (WGS) entry which is preliminary data.</text>
</comment>
<accession>A0A9E2SHC2</accession>
<protein>
    <submittedName>
        <fullName evidence="1">Uncharacterized protein</fullName>
    </submittedName>
</protein>
<organism evidence="1 2">
    <name type="scientific">Pseudomonas khorasanensis</name>
    <dbReference type="NCBI Taxonomy" id="2745508"/>
    <lineage>
        <taxon>Bacteria</taxon>
        <taxon>Pseudomonadati</taxon>
        <taxon>Pseudomonadota</taxon>
        <taxon>Gammaproteobacteria</taxon>
        <taxon>Pseudomonadales</taxon>
        <taxon>Pseudomonadaceae</taxon>
        <taxon>Pseudomonas</taxon>
    </lineage>
</organism>
<name>A0A9E2SHC2_9PSED</name>
<dbReference type="EMBL" id="JABWQP020000001">
    <property type="protein sequence ID" value="MBV4484620.1"/>
    <property type="molecule type" value="Genomic_DNA"/>
</dbReference>
<gene>
    <name evidence="1" type="ORF">HU727_003355</name>
</gene>
<proteinExistence type="predicted"/>
<dbReference type="Proteomes" id="UP000648816">
    <property type="component" value="Unassembled WGS sequence"/>
</dbReference>
<evidence type="ECO:0000313" key="2">
    <source>
        <dbReference type="Proteomes" id="UP000648816"/>
    </source>
</evidence>
<keyword evidence="2" id="KW-1185">Reference proteome</keyword>
<sequence>MMSAESQARIAAIFEQLLALRESVNSLQQMETETVGALRGHQTVDPCEAMNLVFRKLNDDIASMEEALATLAEATGDVPKL</sequence>
<reference evidence="1 2" key="1">
    <citation type="journal article" date="2020" name="Microorganisms">
        <title>Reliable Identification of Environmental Pseudomonas Isolates Using the rpoD Gene.</title>
        <authorList>
            <consortium name="The Broad Institute Genome Sequencing Platform"/>
            <person name="Girard L."/>
            <person name="Lood C."/>
            <person name="Rokni-Zadeh H."/>
            <person name="van Noort V."/>
            <person name="Lavigne R."/>
            <person name="De Mot R."/>
        </authorList>
    </citation>
    <scope>NUCLEOTIDE SEQUENCE [LARGE SCALE GENOMIC DNA]</scope>
    <source>
        <strain evidence="1 2">SWRI153</strain>
    </source>
</reference>